<feature type="compositionally biased region" description="Basic and acidic residues" evidence="1">
    <location>
        <begin position="131"/>
        <end position="140"/>
    </location>
</feature>
<feature type="region of interest" description="Disordered" evidence="1">
    <location>
        <begin position="117"/>
        <end position="140"/>
    </location>
</feature>
<dbReference type="RefSeq" id="WP_375516559.1">
    <property type="nucleotide sequence ID" value="NZ_JBHILI010000001.1"/>
</dbReference>
<dbReference type="InterPro" id="IPR031018">
    <property type="entry name" value="Chaper_lep"/>
</dbReference>
<name>A0ABV5BJV8_9LEPT</name>
<dbReference type="Proteomes" id="UP001580391">
    <property type="component" value="Unassembled WGS sequence"/>
</dbReference>
<dbReference type="EMBL" id="JBHILJ010000001">
    <property type="protein sequence ID" value="MFB5735445.1"/>
    <property type="molecule type" value="Genomic_DNA"/>
</dbReference>
<organism evidence="2 3">
    <name type="scientific">Leptospira wolffii</name>
    <dbReference type="NCBI Taxonomy" id="409998"/>
    <lineage>
        <taxon>Bacteria</taxon>
        <taxon>Pseudomonadati</taxon>
        <taxon>Spirochaetota</taxon>
        <taxon>Spirochaetia</taxon>
        <taxon>Leptospirales</taxon>
        <taxon>Leptospiraceae</taxon>
        <taxon>Leptospira</taxon>
    </lineage>
</organism>
<evidence type="ECO:0000256" key="1">
    <source>
        <dbReference type="SAM" id="MobiDB-lite"/>
    </source>
</evidence>
<protein>
    <submittedName>
        <fullName evidence="2">LipL41-expression chaperone Lep</fullName>
    </submittedName>
</protein>
<dbReference type="NCBIfam" id="TIGR04464">
    <property type="entry name" value="chaper_lep"/>
    <property type="match status" value="1"/>
</dbReference>
<keyword evidence="3" id="KW-1185">Reference proteome</keyword>
<sequence>MTTLKSNPFGRLFGFRKKSGRITSAFLLFSCIFLSECKRTKPNLEECSDAQIHISKLIANDESMPKSVQALMLRSVLKPETSEAIIRSCVENKTLLQVQCELSKEKFSELFECKKFGKPEEPSTDASLPGEESRDPTVIR</sequence>
<evidence type="ECO:0000313" key="2">
    <source>
        <dbReference type="EMBL" id="MFB5735445.1"/>
    </source>
</evidence>
<gene>
    <name evidence="2" type="primary">lep</name>
    <name evidence="2" type="ORF">ACE5IX_02940</name>
</gene>
<reference evidence="2 3" key="1">
    <citation type="submission" date="2024-09" db="EMBL/GenBank/DDBJ databases">
        <title>Taxonomic and Genotyping Characterization of Leptospira Strains isolated from Multiple Sources in Colombia highlights the importance of intermediate species.</title>
        <authorList>
            <person name="Torres Higuera L."/>
            <person name="Rojas Tapias D."/>
            <person name="Jimenez Velasquez S."/>
            <person name="Renjifo Ibanez C."/>
        </authorList>
    </citation>
    <scope>NUCLEOTIDE SEQUENCE [LARGE SCALE GENOMIC DNA]</scope>
    <source>
        <strain evidence="2 3">Lep080</strain>
    </source>
</reference>
<evidence type="ECO:0000313" key="3">
    <source>
        <dbReference type="Proteomes" id="UP001580391"/>
    </source>
</evidence>
<accession>A0ABV5BJV8</accession>
<proteinExistence type="predicted"/>
<comment type="caution">
    <text evidence="2">The sequence shown here is derived from an EMBL/GenBank/DDBJ whole genome shotgun (WGS) entry which is preliminary data.</text>
</comment>